<dbReference type="InterPro" id="IPR006203">
    <property type="entry name" value="GHMP_knse_ATP-bd_CS"/>
</dbReference>
<feature type="domain" description="Galactokinase N-terminal" evidence="15">
    <location>
        <begin position="30"/>
        <end position="77"/>
    </location>
</feature>
<dbReference type="PIRSF" id="PIRSF000530">
    <property type="entry name" value="Galactokinase"/>
    <property type="match status" value="1"/>
</dbReference>
<dbReference type="PROSITE" id="PS00106">
    <property type="entry name" value="GALACTOKINASE"/>
    <property type="match status" value="1"/>
</dbReference>
<dbReference type="FunFam" id="3.30.230.10:FF:000056">
    <property type="entry name" value="GAL1p Galactokinase"/>
    <property type="match status" value="1"/>
</dbReference>
<evidence type="ECO:0000259" key="15">
    <source>
        <dbReference type="Pfam" id="PF10509"/>
    </source>
</evidence>
<feature type="domain" description="GHMP kinase N-terminal" evidence="13">
    <location>
        <begin position="118"/>
        <end position="213"/>
    </location>
</feature>
<dbReference type="Pfam" id="PF00288">
    <property type="entry name" value="GHMP_kinases_N"/>
    <property type="match status" value="1"/>
</dbReference>
<dbReference type="Gene3D" id="1.20.1440.340">
    <property type="match status" value="1"/>
</dbReference>
<dbReference type="SUPFAM" id="SSF55060">
    <property type="entry name" value="GHMP Kinase, C-terminal domain"/>
    <property type="match status" value="1"/>
</dbReference>
<dbReference type="HOGENOM" id="CLU_017814_6_2_1"/>
<name>C5DPK7_ZYGRC</name>
<keyword evidence="9" id="KW-0299">Galactose metabolism</keyword>
<feature type="domain" description="GHMP kinase C-terminal" evidence="14">
    <location>
        <begin position="410"/>
        <end position="483"/>
    </location>
</feature>
<accession>C5DPK7</accession>
<comment type="similarity">
    <text evidence="2">Belongs to the GHMP kinase family. GalK subfamily.</text>
</comment>
<evidence type="ECO:0000256" key="9">
    <source>
        <dbReference type="ARBA" id="ARBA00023144"/>
    </source>
</evidence>
<evidence type="ECO:0000256" key="12">
    <source>
        <dbReference type="ARBA" id="ARBA00049538"/>
    </source>
</evidence>
<evidence type="ECO:0000256" key="10">
    <source>
        <dbReference type="ARBA" id="ARBA00023277"/>
    </source>
</evidence>
<dbReference type="RefSeq" id="XP_002494551.1">
    <property type="nucleotide sequence ID" value="XM_002494506.1"/>
</dbReference>
<dbReference type="NCBIfam" id="TIGR00131">
    <property type="entry name" value="gal_kin"/>
    <property type="match status" value="1"/>
</dbReference>
<keyword evidence="5" id="KW-0808">Transferase</keyword>
<dbReference type="EC" id="2.7.1.6" evidence="3"/>
<dbReference type="Pfam" id="PF10509">
    <property type="entry name" value="GalKase_gal_bdg"/>
    <property type="match status" value="1"/>
</dbReference>
<proteinExistence type="inferred from homology"/>
<dbReference type="Proteomes" id="UP000008536">
    <property type="component" value="Chromosome A"/>
</dbReference>
<evidence type="ECO:0000256" key="4">
    <source>
        <dbReference type="ARBA" id="ARBA00019487"/>
    </source>
</evidence>
<gene>
    <name evidence="16" type="ordered locus">ZYRO0A04136g</name>
</gene>
<evidence type="ECO:0000256" key="11">
    <source>
        <dbReference type="ARBA" id="ARBA00029590"/>
    </source>
</evidence>
<reference evidence="16 17" key="1">
    <citation type="journal article" date="2009" name="Genome Res.">
        <title>Comparative genomics of protoploid Saccharomycetaceae.</title>
        <authorList>
            <consortium name="The Genolevures Consortium"/>
            <person name="Souciet J.-L."/>
            <person name="Dujon B."/>
            <person name="Gaillardin C."/>
            <person name="Johnston M."/>
            <person name="Baret P.V."/>
            <person name="Cliften P."/>
            <person name="Sherman D.J."/>
            <person name="Weissenbach J."/>
            <person name="Westhof E."/>
            <person name="Wincker P."/>
            <person name="Jubin C."/>
            <person name="Poulain J."/>
            <person name="Barbe V."/>
            <person name="Segurens B."/>
            <person name="Artiguenave F."/>
            <person name="Anthouard V."/>
            <person name="Vacherie B."/>
            <person name="Val M.-E."/>
            <person name="Fulton R.S."/>
            <person name="Minx P."/>
            <person name="Wilson R."/>
            <person name="Durrens P."/>
            <person name="Jean G."/>
            <person name="Marck C."/>
            <person name="Martin T."/>
            <person name="Nikolski M."/>
            <person name="Rolland T."/>
            <person name="Seret M.-L."/>
            <person name="Casaregola S."/>
            <person name="Despons L."/>
            <person name="Fairhead C."/>
            <person name="Fischer G."/>
            <person name="Lafontaine I."/>
            <person name="Leh V."/>
            <person name="Lemaire M."/>
            <person name="de Montigny J."/>
            <person name="Neuveglise C."/>
            <person name="Thierry A."/>
            <person name="Blanc-Lenfle I."/>
            <person name="Bleykasten C."/>
            <person name="Diffels J."/>
            <person name="Fritsch E."/>
            <person name="Frangeul L."/>
            <person name="Goeffon A."/>
            <person name="Jauniaux N."/>
            <person name="Kachouri-Lafond R."/>
            <person name="Payen C."/>
            <person name="Potier S."/>
            <person name="Pribylova L."/>
            <person name="Ozanne C."/>
            <person name="Richard G.-F."/>
            <person name="Sacerdot C."/>
            <person name="Straub M.-L."/>
            <person name="Talla E."/>
        </authorList>
    </citation>
    <scope>NUCLEOTIDE SEQUENCE [LARGE SCALE GENOMIC DNA]</scope>
    <source>
        <strain evidence="16 17">ATCC 2623 / CBS 732 / BCRC 21506 / NBRC 1130 / NCYC 568 / NRRL Y-229</strain>
    </source>
</reference>
<evidence type="ECO:0000256" key="2">
    <source>
        <dbReference type="ARBA" id="ARBA00006566"/>
    </source>
</evidence>
<dbReference type="InterPro" id="IPR014721">
    <property type="entry name" value="Ribsml_uS5_D2-typ_fold_subgr"/>
</dbReference>
<dbReference type="GeneID" id="8202022"/>
<dbReference type="FunCoup" id="C5DPK7">
    <property type="interactions" value="1222"/>
</dbReference>
<evidence type="ECO:0000313" key="17">
    <source>
        <dbReference type="Proteomes" id="UP000008536"/>
    </source>
</evidence>
<keyword evidence="10" id="KW-0119">Carbohydrate metabolism</keyword>
<evidence type="ECO:0000256" key="6">
    <source>
        <dbReference type="ARBA" id="ARBA00022741"/>
    </source>
</evidence>
<dbReference type="PRINTS" id="PR00473">
    <property type="entry name" value="GALCTOKINASE"/>
</dbReference>
<dbReference type="GO" id="GO:0005524">
    <property type="term" value="F:ATP binding"/>
    <property type="evidence" value="ECO:0007669"/>
    <property type="project" value="UniProtKB-KW"/>
</dbReference>
<comment type="pathway">
    <text evidence="1">Carbohydrate metabolism; galactose metabolism.</text>
</comment>
<dbReference type="FunFam" id="1.20.1440.340:FF:000003">
    <property type="entry name" value="GAL1p Galactokinase"/>
    <property type="match status" value="1"/>
</dbReference>
<keyword evidence="17" id="KW-1185">Reference proteome</keyword>
<dbReference type="PANTHER" id="PTHR10457">
    <property type="entry name" value="MEVALONATE KINASE/GALACTOKINASE"/>
    <property type="match status" value="1"/>
</dbReference>
<dbReference type="InterPro" id="IPR000705">
    <property type="entry name" value="Galactokinase"/>
</dbReference>
<dbReference type="Gene3D" id="3.30.230.10">
    <property type="match status" value="1"/>
</dbReference>
<dbReference type="PROSITE" id="PS00627">
    <property type="entry name" value="GHMP_KINASES_ATP"/>
    <property type="match status" value="1"/>
</dbReference>
<dbReference type="GO" id="GO:0000411">
    <property type="term" value="P:positive regulation of transcription by galactose"/>
    <property type="evidence" value="ECO:0007669"/>
    <property type="project" value="UniProtKB-ARBA"/>
</dbReference>
<keyword evidence="6" id="KW-0547">Nucleotide-binding</keyword>
<dbReference type="GO" id="GO:0006012">
    <property type="term" value="P:galactose metabolic process"/>
    <property type="evidence" value="ECO:0007669"/>
    <property type="project" value="UniProtKB-UniPathway"/>
</dbReference>
<dbReference type="Pfam" id="PF08544">
    <property type="entry name" value="GHMP_kinases_C"/>
    <property type="match status" value="1"/>
</dbReference>
<comment type="catalytic activity">
    <reaction evidence="12">
        <text>alpha-D-galactose + ATP = alpha-D-galactose 1-phosphate + ADP + H(+)</text>
        <dbReference type="Rhea" id="RHEA:13553"/>
        <dbReference type="ChEBI" id="CHEBI:15378"/>
        <dbReference type="ChEBI" id="CHEBI:28061"/>
        <dbReference type="ChEBI" id="CHEBI:30616"/>
        <dbReference type="ChEBI" id="CHEBI:58336"/>
        <dbReference type="ChEBI" id="CHEBI:456216"/>
        <dbReference type="EC" id="2.7.1.6"/>
    </reaction>
    <physiologicalReaction direction="left-to-right" evidence="12">
        <dbReference type="Rhea" id="RHEA:13554"/>
    </physiologicalReaction>
</comment>
<dbReference type="AlphaFoldDB" id="C5DPK7"/>
<sequence>MYLCNNLTSIPLAMSVPTYSLDRCNEITRRFFETFGEDADFVSRSPGRVNIIGEHIDYCNFSVLPMAIDVEMLLAVRVVRGSTSITLANADPKFAPRCFDIPLEESIGIDPALSDWSNYFKCGLLVAQNFCQETGQPMRDVGMQVFCQGSVPTGGGLSSSAAFICATALATIRAVKGSQCEISKQDLTRITADAEHYLGVNNGGMDQCASVCGEKDHALYVEFKPVLKATPFPLPASVRFIIANTLVVSNKFETAPTNYNLRVVECTIAASVLAHTHGVSLPGEKTPGNLRQVIYTLCERREGTESTAVEINESDKIDKEIQKLQYALRLVEETLGPKSKGYTMSEASAALDMTPEEFTREYLTSFPVRFHLLQLYLRAKHVYLEALRVLQCLRLMTSVHGTSTDTQQFLRDFGTLMNASQASCRDNYGCSCEGTEQICRIALNNGSLGSRLTGAGWGGCTISLCPDEQSVTDIKRALIKQYYNERFPHMPPSELEAAIIVSKPVAGSALYEHLQM</sequence>
<evidence type="ECO:0000256" key="7">
    <source>
        <dbReference type="ARBA" id="ARBA00022777"/>
    </source>
</evidence>
<keyword evidence="8" id="KW-0067">ATP-binding</keyword>
<dbReference type="STRING" id="559307.C5DPK7"/>
<evidence type="ECO:0000313" key="16">
    <source>
        <dbReference type="EMBL" id="CAR25618.1"/>
    </source>
</evidence>
<dbReference type="InterPro" id="IPR036554">
    <property type="entry name" value="GHMP_kinase_C_sf"/>
</dbReference>
<keyword evidence="7" id="KW-0418">Kinase</keyword>
<evidence type="ECO:0000259" key="14">
    <source>
        <dbReference type="Pfam" id="PF08544"/>
    </source>
</evidence>
<dbReference type="InterPro" id="IPR013750">
    <property type="entry name" value="GHMP_kinase_C_dom"/>
</dbReference>
<evidence type="ECO:0000256" key="3">
    <source>
        <dbReference type="ARBA" id="ARBA00012315"/>
    </source>
</evidence>
<dbReference type="InterPro" id="IPR006204">
    <property type="entry name" value="GHMP_kinase_N_dom"/>
</dbReference>
<dbReference type="PANTHER" id="PTHR10457:SF7">
    <property type="entry name" value="GALACTOKINASE-RELATED"/>
    <property type="match status" value="1"/>
</dbReference>
<dbReference type="GO" id="GO:0004335">
    <property type="term" value="F:galactokinase activity"/>
    <property type="evidence" value="ECO:0007669"/>
    <property type="project" value="UniProtKB-EC"/>
</dbReference>
<dbReference type="PRINTS" id="PR00959">
    <property type="entry name" value="MEVGALKINASE"/>
</dbReference>
<organism evidence="16 17">
    <name type="scientific">Zygosaccharomyces rouxii (strain ATCC 2623 / CBS 732 / NBRC 1130 / NCYC 568 / NRRL Y-229)</name>
    <dbReference type="NCBI Taxonomy" id="559307"/>
    <lineage>
        <taxon>Eukaryota</taxon>
        <taxon>Fungi</taxon>
        <taxon>Dikarya</taxon>
        <taxon>Ascomycota</taxon>
        <taxon>Saccharomycotina</taxon>
        <taxon>Saccharomycetes</taxon>
        <taxon>Saccharomycetales</taxon>
        <taxon>Saccharomycetaceae</taxon>
        <taxon>Zygosaccharomyces</taxon>
    </lineage>
</organism>
<dbReference type="InterPro" id="IPR006206">
    <property type="entry name" value="Mevalonate/galactokinase"/>
</dbReference>
<evidence type="ECO:0000256" key="5">
    <source>
        <dbReference type="ARBA" id="ARBA00022679"/>
    </source>
</evidence>
<dbReference type="GO" id="GO:0005829">
    <property type="term" value="C:cytosol"/>
    <property type="evidence" value="ECO:0007669"/>
    <property type="project" value="TreeGrafter"/>
</dbReference>
<dbReference type="UniPathway" id="UPA00214"/>
<dbReference type="SUPFAM" id="SSF54211">
    <property type="entry name" value="Ribosomal protein S5 domain 2-like"/>
    <property type="match status" value="1"/>
</dbReference>
<dbReference type="InterPro" id="IPR020568">
    <property type="entry name" value="Ribosomal_Su5_D2-typ_SF"/>
</dbReference>
<evidence type="ECO:0000259" key="13">
    <source>
        <dbReference type="Pfam" id="PF00288"/>
    </source>
</evidence>
<protein>
    <recommendedName>
        <fullName evidence="4">Galactokinase</fullName>
        <ecNumber evidence="3">2.7.1.6</ecNumber>
    </recommendedName>
    <alternativeName>
        <fullName evidence="11">Galactose kinase</fullName>
    </alternativeName>
</protein>
<evidence type="ECO:0000256" key="8">
    <source>
        <dbReference type="ARBA" id="ARBA00022840"/>
    </source>
</evidence>
<evidence type="ECO:0000256" key="1">
    <source>
        <dbReference type="ARBA" id="ARBA00004947"/>
    </source>
</evidence>
<dbReference type="InParanoid" id="C5DPK7"/>
<dbReference type="InterPro" id="IPR019539">
    <property type="entry name" value="GalKase_N"/>
</dbReference>
<dbReference type="InterPro" id="IPR019741">
    <property type="entry name" value="Galactokinase_CS"/>
</dbReference>
<dbReference type="EMBL" id="CU928173">
    <property type="protein sequence ID" value="CAR25618.1"/>
    <property type="molecule type" value="Genomic_DNA"/>
</dbReference>
<dbReference type="KEGG" id="zro:ZYRO0A04136g"/>